<keyword evidence="1" id="KW-0472">Membrane</keyword>
<accession>A0A7N0UNR7</accession>
<keyword evidence="1" id="KW-0812">Transmembrane</keyword>
<feature type="transmembrane region" description="Helical" evidence="1">
    <location>
        <begin position="88"/>
        <end position="109"/>
    </location>
</feature>
<sequence length="156" mass="17102">MDQLRFPAAADQDDTTSYTYRLLVKLMSKRRIWVCLFILVYGLLLSFSLNLITWCTSSSPSGSGAWQAVYASVMLGAVFGLVSMGAALALALPSMLVTWITILVLLTFFGKPRRALVVEGRKITLEIGRFAVRVLVKEGNLVAATCAVVWYFALSA</sequence>
<keyword evidence="1" id="KW-1133">Transmembrane helix</keyword>
<feature type="transmembrane region" description="Helical" evidence="1">
    <location>
        <begin position="130"/>
        <end position="153"/>
    </location>
</feature>
<dbReference type="OMA" id="KSMISWY"/>
<evidence type="ECO:0008006" key="4">
    <source>
        <dbReference type="Google" id="ProtNLM"/>
    </source>
</evidence>
<dbReference type="PANTHER" id="PTHR34656">
    <property type="entry name" value="PYRROLINE-5-CARBOXYLATE REDUCTASE"/>
    <property type="match status" value="1"/>
</dbReference>
<reference evidence="2" key="1">
    <citation type="submission" date="2021-01" db="UniProtKB">
        <authorList>
            <consortium name="EnsemblPlants"/>
        </authorList>
    </citation>
    <scope>IDENTIFICATION</scope>
</reference>
<feature type="transmembrane region" description="Helical" evidence="1">
    <location>
        <begin position="64"/>
        <end position="82"/>
    </location>
</feature>
<evidence type="ECO:0000313" key="3">
    <source>
        <dbReference type="Proteomes" id="UP000594263"/>
    </source>
</evidence>
<organism evidence="2 3">
    <name type="scientific">Kalanchoe fedtschenkoi</name>
    <name type="common">Lavender scallops</name>
    <name type="synonym">South American air plant</name>
    <dbReference type="NCBI Taxonomy" id="63787"/>
    <lineage>
        <taxon>Eukaryota</taxon>
        <taxon>Viridiplantae</taxon>
        <taxon>Streptophyta</taxon>
        <taxon>Embryophyta</taxon>
        <taxon>Tracheophyta</taxon>
        <taxon>Spermatophyta</taxon>
        <taxon>Magnoliopsida</taxon>
        <taxon>eudicotyledons</taxon>
        <taxon>Gunneridae</taxon>
        <taxon>Pentapetalae</taxon>
        <taxon>Saxifragales</taxon>
        <taxon>Crassulaceae</taxon>
        <taxon>Kalanchoe</taxon>
    </lineage>
</organism>
<keyword evidence="3" id="KW-1185">Reference proteome</keyword>
<protein>
    <recommendedName>
        <fullName evidence="4">Pyrroline-5-carboxylate reductase</fullName>
    </recommendedName>
</protein>
<dbReference type="PANTHER" id="PTHR34656:SF1">
    <property type="entry name" value="PYRROLINE-5-CARBOXYLATE REDUCTASE"/>
    <property type="match status" value="1"/>
</dbReference>
<dbReference type="Proteomes" id="UP000594263">
    <property type="component" value="Unplaced"/>
</dbReference>
<evidence type="ECO:0000256" key="1">
    <source>
        <dbReference type="SAM" id="Phobius"/>
    </source>
</evidence>
<dbReference type="EnsemblPlants" id="Kaladp0073s0132.1.v1.1">
    <property type="protein sequence ID" value="Kaladp0073s0132.1.v1.1.CDS.1"/>
    <property type="gene ID" value="Kaladp0073s0132.v1.1"/>
</dbReference>
<dbReference type="AlphaFoldDB" id="A0A7N0UNR7"/>
<name>A0A7N0UNR7_KALFE</name>
<feature type="transmembrane region" description="Helical" evidence="1">
    <location>
        <begin position="31"/>
        <end position="52"/>
    </location>
</feature>
<evidence type="ECO:0000313" key="2">
    <source>
        <dbReference type="EnsemblPlants" id="Kaladp0073s0132.1.v1.1.CDS.1"/>
    </source>
</evidence>
<proteinExistence type="predicted"/>
<dbReference type="Gramene" id="Kaladp0073s0132.1.v1.1">
    <property type="protein sequence ID" value="Kaladp0073s0132.1.v1.1.CDS.1"/>
    <property type="gene ID" value="Kaladp0073s0132.v1.1"/>
</dbReference>